<keyword evidence="5" id="KW-1185">Reference proteome</keyword>
<dbReference type="Gene3D" id="3.60.40.10">
    <property type="entry name" value="PPM-type phosphatase domain"/>
    <property type="match status" value="1"/>
</dbReference>
<dbReference type="SMART" id="SM00331">
    <property type="entry name" value="PP2C_SIG"/>
    <property type="match status" value="1"/>
</dbReference>
<dbReference type="Proteomes" id="UP000578686">
    <property type="component" value="Unassembled WGS sequence"/>
</dbReference>
<dbReference type="PANTHER" id="PTHR43156:SF2">
    <property type="entry name" value="STAGE II SPORULATION PROTEIN E"/>
    <property type="match status" value="1"/>
</dbReference>
<accession>A0A7X6I136</accession>
<comment type="caution">
    <text evidence="4">The sequence shown here is derived from an EMBL/GenBank/DDBJ whole genome shotgun (WGS) entry which is preliminary data.</text>
</comment>
<dbReference type="InterPro" id="IPR036457">
    <property type="entry name" value="PPM-type-like_dom_sf"/>
</dbReference>
<evidence type="ECO:0000256" key="2">
    <source>
        <dbReference type="SAM" id="MobiDB-lite"/>
    </source>
</evidence>
<dbReference type="SUPFAM" id="SSF81606">
    <property type="entry name" value="PP2C-like"/>
    <property type="match status" value="1"/>
</dbReference>
<dbReference type="Pfam" id="PF07228">
    <property type="entry name" value="SpoIIE"/>
    <property type="match status" value="1"/>
</dbReference>
<proteinExistence type="predicted"/>
<keyword evidence="1" id="KW-0378">Hydrolase</keyword>
<dbReference type="PANTHER" id="PTHR43156">
    <property type="entry name" value="STAGE II SPORULATION PROTEIN E-RELATED"/>
    <property type="match status" value="1"/>
</dbReference>
<dbReference type="InterPro" id="IPR001932">
    <property type="entry name" value="PPM-type_phosphatase-like_dom"/>
</dbReference>
<dbReference type="InterPro" id="IPR052016">
    <property type="entry name" value="Bact_Sigma-Reg"/>
</dbReference>
<evidence type="ECO:0000313" key="4">
    <source>
        <dbReference type="EMBL" id="NJQ08413.1"/>
    </source>
</evidence>
<organism evidence="4 5">
    <name type="scientific">Streptomyces lonarensis</name>
    <dbReference type="NCBI Taxonomy" id="700599"/>
    <lineage>
        <taxon>Bacteria</taxon>
        <taxon>Bacillati</taxon>
        <taxon>Actinomycetota</taxon>
        <taxon>Actinomycetes</taxon>
        <taxon>Kitasatosporales</taxon>
        <taxon>Streptomycetaceae</taxon>
        <taxon>Streptomyces</taxon>
    </lineage>
</organism>
<dbReference type="AlphaFoldDB" id="A0A7X6I136"/>
<gene>
    <name evidence="4" type="ORF">HCN56_23265</name>
</gene>
<evidence type="ECO:0000256" key="1">
    <source>
        <dbReference type="ARBA" id="ARBA00022801"/>
    </source>
</evidence>
<name>A0A7X6I136_9ACTN</name>
<dbReference type="EMBL" id="JAAVJD010000302">
    <property type="protein sequence ID" value="NJQ08413.1"/>
    <property type="molecule type" value="Genomic_DNA"/>
</dbReference>
<dbReference type="GO" id="GO:0016791">
    <property type="term" value="F:phosphatase activity"/>
    <property type="evidence" value="ECO:0007669"/>
    <property type="project" value="TreeGrafter"/>
</dbReference>
<sequence>MGAATAAGPAPSLPREATATPWQSPPERRPDHGVPRSLQLAARCLPADGEAAGDRWHDWIDIGDGSTVLSVGDLSGSGPGDGCATAGLLGALRGIALTRARPATVLEHLNDLMDRGTQPALAGLVCCRYRADDGSLTWAQAGHPAPLLCREGSARLLPRPPGTLLGAIAGTVYGERVDRLHSGDTLVLHTDGLFPPEPPGPDGRVGTARSSDPVLLTLAPRLAAAGDARQALEVLLERRREAARAGGALEDACVLVARVS</sequence>
<evidence type="ECO:0000259" key="3">
    <source>
        <dbReference type="SMART" id="SM00331"/>
    </source>
</evidence>
<feature type="region of interest" description="Disordered" evidence="2">
    <location>
        <begin position="1"/>
        <end position="34"/>
    </location>
</feature>
<reference evidence="4 5" key="1">
    <citation type="submission" date="2020-03" db="EMBL/GenBank/DDBJ databases">
        <title>Draft genome of Streptomyces sp. ventii, isolated from the Axial Seamount in the Pacific Ocean, and resequencing of the two type strains Streptomyces lonarensis strain NCL 716 and Streptomyces bohaiensis strain 11A07.</title>
        <authorList>
            <person name="Loughran R.M."/>
            <person name="Pfannmuller K.M."/>
            <person name="Wasson B.J."/>
            <person name="Deadmond M.C."/>
            <person name="Paddock B.E."/>
            <person name="Koyack M.J."/>
            <person name="Gallegos D.A."/>
            <person name="Mitchell E.A."/>
            <person name="Ushijima B."/>
            <person name="Saw J.H."/>
            <person name="Mcphail K.L."/>
            <person name="Videau P."/>
        </authorList>
    </citation>
    <scope>NUCLEOTIDE SEQUENCE [LARGE SCALE GENOMIC DNA]</scope>
    <source>
        <strain evidence="4 5">NCL716</strain>
    </source>
</reference>
<protein>
    <submittedName>
        <fullName evidence="4">Serine/threonine-protein phosphatase</fullName>
    </submittedName>
</protein>
<evidence type="ECO:0000313" key="5">
    <source>
        <dbReference type="Proteomes" id="UP000578686"/>
    </source>
</evidence>
<feature type="domain" description="PPM-type phosphatase" evidence="3">
    <location>
        <begin position="37"/>
        <end position="259"/>
    </location>
</feature>